<reference evidence="2 3" key="1">
    <citation type="submission" date="2017-11" db="EMBL/GenBank/DDBJ databases">
        <title>Genomic Encyclopedia of Archaeal and Bacterial Type Strains, Phase II (KMG-II): From Individual Species to Whole Genera.</title>
        <authorList>
            <person name="Goeker M."/>
        </authorList>
    </citation>
    <scope>NUCLEOTIDE SEQUENCE [LARGE SCALE GENOMIC DNA]</scope>
    <source>
        <strain evidence="2 3">DSM 27393</strain>
    </source>
</reference>
<sequence>MPRQARPVTEADIRLTPMPGGWAVRDRRAPATGLDGLLAFVTQRGDLFEVVCVGRADVRSYCSSIEDVARQVVRRHVFMPPLPALIPPMRATEKATAEPEPARQRRLAAA</sequence>
<dbReference type="EMBL" id="PGFF01000001">
    <property type="protein sequence ID" value="PJJ71931.1"/>
    <property type="molecule type" value="Genomic_DNA"/>
</dbReference>
<name>A0A2M9CJ56_9MICO</name>
<keyword evidence="3" id="KW-1185">Reference proteome</keyword>
<evidence type="ECO:0000313" key="3">
    <source>
        <dbReference type="Proteomes" id="UP000228758"/>
    </source>
</evidence>
<dbReference type="Proteomes" id="UP000228758">
    <property type="component" value="Unassembled WGS sequence"/>
</dbReference>
<evidence type="ECO:0000313" key="2">
    <source>
        <dbReference type="EMBL" id="PJJ71931.1"/>
    </source>
</evidence>
<dbReference type="AlphaFoldDB" id="A0A2M9CJ56"/>
<organism evidence="2 3">
    <name type="scientific">Diaminobutyricimonas aerilata</name>
    <dbReference type="NCBI Taxonomy" id="1162967"/>
    <lineage>
        <taxon>Bacteria</taxon>
        <taxon>Bacillati</taxon>
        <taxon>Actinomycetota</taxon>
        <taxon>Actinomycetes</taxon>
        <taxon>Micrococcales</taxon>
        <taxon>Microbacteriaceae</taxon>
        <taxon>Diaminobutyricimonas</taxon>
    </lineage>
</organism>
<accession>A0A2M9CJ56</accession>
<proteinExistence type="predicted"/>
<gene>
    <name evidence="2" type="ORF">CLV46_1487</name>
</gene>
<protein>
    <submittedName>
        <fullName evidence="2">Uncharacterized protein</fullName>
    </submittedName>
</protein>
<feature type="compositionally biased region" description="Basic and acidic residues" evidence="1">
    <location>
        <begin position="91"/>
        <end position="103"/>
    </location>
</feature>
<comment type="caution">
    <text evidence="2">The sequence shown here is derived from an EMBL/GenBank/DDBJ whole genome shotgun (WGS) entry which is preliminary data.</text>
</comment>
<feature type="region of interest" description="Disordered" evidence="1">
    <location>
        <begin position="89"/>
        <end position="110"/>
    </location>
</feature>
<evidence type="ECO:0000256" key="1">
    <source>
        <dbReference type="SAM" id="MobiDB-lite"/>
    </source>
</evidence>
<dbReference type="RefSeq" id="WP_100364181.1">
    <property type="nucleotide sequence ID" value="NZ_PGFF01000001.1"/>
</dbReference>